<evidence type="ECO:0000259" key="1">
    <source>
        <dbReference type="PROSITE" id="PS50097"/>
    </source>
</evidence>
<sequence length="274" mass="31091">MTTVPYEEIISSTPFTFIVGPDEIEFTLHSALVASQSPKLDRLLNGQMKEAIERRVKFPHVDKDTFVRFGQYVYTGWYDEAQPEKRPVSEEQDSIGFQATEQPAKFPLLPVKRLSKTKSFGPIIGEPIHNSKRAQLWDTFKALHPLRIRQSGPRPNQGSGDHTGVFLSHVRMYVFADYNGVDALQNLALSQLRLALERFNLCAEGHNDISQLIKACFEETADKEGQADALRSLVCFYSACKIEELWKGSAFRETSELFPEFYSGLISILLNRLD</sequence>
<dbReference type="PANTHER" id="PTHR47843">
    <property type="entry name" value="BTB DOMAIN-CONTAINING PROTEIN-RELATED"/>
    <property type="match status" value="1"/>
</dbReference>
<dbReference type="AlphaFoldDB" id="A0A8K0SDD9"/>
<dbReference type="Proteomes" id="UP000813444">
    <property type="component" value="Unassembled WGS sequence"/>
</dbReference>
<proteinExistence type="predicted"/>
<dbReference type="CDD" id="cd18186">
    <property type="entry name" value="BTB_POZ_ZBTB_KLHL-like"/>
    <property type="match status" value="1"/>
</dbReference>
<dbReference type="SUPFAM" id="SSF54695">
    <property type="entry name" value="POZ domain"/>
    <property type="match status" value="1"/>
</dbReference>
<name>A0A8K0SDD9_9HYPO</name>
<keyword evidence="3" id="KW-1185">Reference proteome</keyword>
<dbReference type="Gene3D" id="3.30.710.10">
    <property type="entry name" value="Potassium Channel Kv1.1, Chain A"/>
    <property type="match status" value="1"/>
</dbReference>
<dbReference type="InterPro" id="IPR011333">
    <property type="entry name" value="SKP1/BTB/POZ_sf"/>
</dbReference>
<evidence type="ECO:0000313" key="3">
    <source>
        <dbReference type="Proteomes" id="UP000813444"/>
    </source>
</evidence>
<dbReference type="InterPro" id="IPR000210">
    <property type="entry name" value="BTB/POZ_dom"/>
</dbReference>
<accession>A0A8K0SDD9</accession>
<reference evidence="2" key="1">
    <citation type="journal article" date="2021" name="Nat. Commun.">
        <title>Genetic determinants of endophytism in the Arabidopsis root mycobiome.</title>
        <authorList>
            <person name="Mesny F."/>
            <person name="Miyauchi S."/>
            <person name="Thiergart T."/>
            <person name="Pickel B."/>
            <person name="Atanasova L."/>
            <person name="Karlsson M."/>
            <person name="Huettel B."/>
            <person name="Barry K.W."/>
            <person name="Haridas S."/>
            <person name="Chen C."/>
            <person name="Bauer D."/>
            <person name="Andreopoulos W."/>
            <person name="Pangilinan J."/>
            <person name="LaButti K."/>
            <person name="Riley R."/>
            <person name="Lipzen A."/>
            <person name="Clum A."/>
            <person name="Drula E."/>
            <person name="Henrissat B."/>
            <person name="Kohler A."/>
            <person name="Grigoriev I.V."/>
            <person name="Martin F.M."/>
            <person name="Hacquard S."/>
        </authorList>
    </citation>
    <scope>NUCLEOTIDE SEQUENCE</scope>
    <source>
        <strain evidence="2">MPI-CAGE-CH-0235</strain>
    </source>
</reference>
<comment type="caution">
    <text evidence="2">The sequence shown here is derived from an EMBL/GenBank/DDBJ whole genome shotgun (WGS) entry which is preliminary data.</text>
</comment>
<dbReference type="PROSITE" id="PS50097">
    <property type="entry name" value="BTB"/>
    <property type="match status" value="1"/>
</dbReference>
<protein>
    <recommendedName>
        <fullName evidence="1">BTB domain-containing protein</fullName>
    </recommendedName>
</protein>
<organism evidence="2 3">
    <name type="scientific">Stachybotrys elegans</name>
    <dbReference type="NCBI Taxonomy" id="80388"/>
    <lineage>
        <taxon>Eukaryota</taxon>
        <taxon>Fungi</taxon>
        <taxon>Dikarya</taxon>
        <taxon>Ascomycota</taxon>
        <taxon>Pezizomycotina</taxon>
        <taxon>Sordariomycetes</taxon>
        <taxon>Hypocreomycetidae</taxon>
        <taxon>Hypocreales</taxon>
        <taxon>Stachybotryaceae</taxon>
        <taxon>Stachybotrys</taxon>
    </lineage>
</organism>
<gene>
    <name evidence="2" type="ORF">B0I35DRAFT_453549</name>
</gene>
<feature type="domain" description="BTB" evidence="1">
    <location>
        <begin position="13"/>
        <end position="82"/>
    </location>
</feature>
<evidence type="ECO:0000313" key="2">
    <source>
        <dbReference type="EMBL" id="KAH7308955.1"/>
    </source>
</evidence>
<dbReference type="OrthoDB" id="9997739at2759"/>
<dbReference type="EMBL" id="JAGPNK010000014">
    <property type="protein sequence ID" value="KAH7308955.1"/>
    <property type="molecule type" value="Genomic_DNA"/>
</dbReference>